<evidence type="ECO:0000256" key="4">
    <source>
        <dbReference type="ARBA" id="ARBA00020324"/>
    </source>
</evidence>
<keyword evidence="15" id="KW-0539">Nucleus</keyword>
<evidence type="ECO:0000256" key="3">
    <source>
        <dbReference type="ARBA" id="ARBA00010563"/>
    </source>
</evidence>
<evidence type="ECO:0000256" key="14">
    <source>
        <dbReference type="ARBA" id="ARBA00023204"/>
    </source>
</evidence>
<feature type="compositionally biased region" description="Basic and acidic residues" evidence="17">
    <location>
        <begin position="20"/>
        <end position="38"/>
    </location>
</feature>
<dbReference type="GO" id="GO:0035312">
    <property type="term" value="F:5'-3' DNA exonuclease activity"/>
    <property type="evidence" value="ECO:0007669"/>
    <property type="project" value="InterPro"/>
</dbReference>
<evidence type="ECO:0000256" key="15">
    <source>
        <dbReference type="ARBA" id="ARBA00023242"/>
    </source>
</evidence>
<dbReference type="GO" id="GO:0003677">
    <property type="term" value="F:DNA binding"/>
    <property type="evidence" value="ECO:0007669"/>
    <property type="project" value="UniProtKB-KW"/>
</dbReference>
<evidence type="ECO:0000256" key="16">
    <source>
        <dbReference type="ARBA" id="ARBA00060210"/>
    </source>
</evidence>
<sequence>MLPPHFPDILFSGDLTTVIPKEDRQQGGGNRRLERNQDSDGGLTISFGSHRLAALCLTGGCEAGEREEGVMGIHGLLPLLRSIMQPIHAQDLRGQTVAVDTYCWLHKGAVSCSVDLCKGIPTTKHIDYCMHRIKLLQYHGVKLVLVFDGGLLPMKFDQETKRARKRKENLERALEHEAAGNSTAAFDCYQKAVDITPSIAFELVQVLIKEKIDYIVAPYEADAQMTFLSIYKQVDAVITEDSDLIPFGCSRIIFKMDKFGQGVEFQSSKLGQNGDLDFTGFNKQMILEMCILGGCDYLPSLPSMGLKRAYALIRKYKSYDKVTKHLRYSGISIPPHYEETFRKAVWAFQHQRVYDPQKECIVHLSDIPNDRGEEDLDFLGPYPYNPFDIVKGIAKGELDPLTKMPFQAGTAGQLSIEDNTLSMYQSKPTGRGRRLDLPVQKNVLTNYFCLASIQAKRKFKAPKPSPGNISESASSSFCGHDSDLPTFDRVSLSSTSNKCTGSLFNSRDPNDELPVTDYMNNVLHDGCSKALELPSQECPADKRCPSSLLESHQHSIQPFLKFHEEYGTKSKCLNFDSRKSPKTKNTSPYFQSNSTVEAGEGSQNDDSFKKKDDDDVALDDHLMPMGETSIKRRKTAHLPDERVSLGRFKSSLATSGQGNHISGLQKDNGEVKTNSFGRDISHVEEYCGIAEKSMERFVSLMNSFRYNSSGSRASGLRAPLRDVRNTCPIRSSKPAPDFEEFAYKHSRNGAEDYLAS</sequence>
<evidence type="ECO:0000313" key="20">
    <source>
        <dbReference type="EMBL" id="KAG0466212.1"/>
    </source>
</evidence>
<dbReference type="InterPro" id="IPR006085">
    <property type="entry name" value="XPG_DNA_repair_N"/>
</dbReference>
<dbReference type="Pfam" id="PF00867">
    <property type="entry name" value="XPG_I"/>
    <property type="match status" value="1"/>
</dbReference>
<evidence type="ECO:0000256" key="10">
    <source>
        <dbReference type="ARBA" id="ARBA00022839"/>
    </source>
</evidence>
<keyword evidence="21" id="KW-1185">Reference proteome</keyword>
<evidence type="ECO:0000313" key="21">
    <source>
        <dbReference type="Proteomes" id="UP000636800"/>
    </source>
</evidence>
<feature type="region of interest" description="Disordered" evidence="17">
    <location>
        <begin position="619"/>
        <end position="638"/>
    </location>
</feature>
<dbReference type="FunFam" id="1.10.150.20:FF:000011">
    <property type="entry name" value="exonuclease 1"/>
    <property type="match status" value="1"/>
</dbReference>
<feature type="domain" description="XPG N-terminal" evidence="19">
    <location>
        <begin position="71"/>
        <end position="169"/>
    </location>
</feature>
<evidence type="ECO:0000256" key="12">
    <source>
        <dbReference type="ARBA" id="ARBA00022881"/>
    </source>
</evidence>
<keyword evidence="9" id="KW-0378">Hydrolase</keyword>
<dbReference type="InterPro" id="IPR008918">
    <property type="entry name" value="HhH2"/>
</dbReference>
<dbReference type="InterPro" id="IPR037315">
    <property type="entry name" value="EXO1_H3TH"/>
</dbReference>
<dbReference type="SUPFAM" id="SSF47807">
    <property type="entry name" value="5' to 3' exonuclease, C-terminal subdomain"/>
    <property type="match status" value="1"/>
</dbReference>
<dbReference type="InterPro" id="IPR029060">
    <property type="entry name" value="PIN-like_dom_sf"/>
</dbReference>
<comment type="caution">
    <text evidence="20">The sequence shown here is derived from an EMBL/GenBank/DDBJ whole genome shotgun (WGS) entry which is preliminary data.</text>
</comment>
<evidence type="ECO:0000259" key="18">
    <source>
        <dbReference type="SMART" id="SM00484"/>
    </source>
</evidence>
<dbReference type="GO" id="GO:0046872">
    <property type="term" value="F:metal ion binding"/>
    <property type="evidence" value="ECO:0007669"/>
    <property type="project" value="UniProtKB-KW"/>
</dbReference>
<dbReference type="Gene3D" id="1.10.150.20">
    <property type="entry name" value="5' to 3' exonuclease, C-terminal subdomain"/>
    <property type="match status" value="1"/>
</dbReference>
<feature type="region of interest" description="Disordered" evidence="17">
    <location>
        <begin position="573"/>
        <end position="613"/>
    </location>
</feature>
<evidence type="ECO:0000256" key="6">
    <source>
        <dbReference type="ARBA" id="ARBA00022723"/>
    </source>
</evidence>
<evidence type="ECO:0000256" key="17">
    <source>
        <dbReference type="SAM" id="MobiDB-lite"/>
    </source>
</evidence>
<comment type="subcellular location">
    <subcellularLocation>
        <location evidence="2">Nucleus</location>
    </subcellularLocation>
</comment>
<evidence type="ECO:0000256" key="2">
    <source>
        <dbReference type="ARBA" id="ARBA00004123"/>
    </source>
</evidence>
<evidence type="ECO:0000256" key="5">
    <source>
        <dbReference type="ARBA" id="ARBA00022722"/>
    </source>
</evidence>
<protein>
    <recommendedName>
        <fullName evidence="4">Exonuclease 1</fullName>
    </recommendedName>
</protein>
<keyword evidence="7" id="KW-0227">DNA damage</keyword>
<dbReference type="GO" id="GO:0005634">
    <property type="term" value="C:nucleus"/>
    <property type="evidence" value="ECO:0007669"/>
    <property type="project" value="UniProtKB-SubCell"/>
</dbReference>
<dbReference type="SMART" id="SM00485">
    <property type="entry name" value="XPGN"/>
    <property type="match status" value="1"/>
</dbReference>
<dbReference type="InterPro" id="IPR044752">
    <property type="entry name" value="PIN-like_EXO1"/>
</dbReference>
<dbReference type="PRINTS" id="PR00853">
    <property type="entry name" value="XPGRADSUPER"/>
</dbReference>
<dbReference type="Pfam" id="PF00752">
    <property type="entry name" value="XPG_N"/>
    <property type="match status" value="1"/>
</dbReference>
<dbReference type="InterPro" id="IPR006084">
    <property type="entry name" value="XPG/Rad2"/>
</dbReference>
<keyword evidence="11" id="KW-0460">Magnesium</keyword>
<name>A0A835QED7_VANPL</name>
<keyword evidence="8" id="KW-0228">DNA excision</keyword>
<dbReference type="SMART" id="SM00484">
    <property type="entry name" value="XPGI"/>
    <property type="match status" value="1"/>
</dbReference>
<dbReference type="InterPro" id="IPR006086">
    <property type="entry name" value="XPG-I_dom"/>
</dbReference>
<reference evidence="20 21" key="1">
    <citation type="journal article" date="2020" name="Nat. Food">
        <title>A phased Vanilla planifolia genome enables genetic improvement of flavour and production.</title>
        <authorList>
            <person name="Hasing T."/>
            <person name="Tang H."/>
            <person name="Brym M."/>
            <person name="Khazi F."/>
            <person name="Huang T."/>
            <person name="Chambers A.H."/>
        </authorList>
    </citation>
    <scope>NUCLEOTIDE SEQUENCE [LARGE SCALE GENOMIC DNA]</scope>
    <source>
        <tissue evidence="20">Leaf</tissue>
    </source>
</reference>
<dbReference type="AlphaFoldDB" id="A0A835QED7"/>
<dbReference type="InterPro" id="IPR036279">
    <property type="entry name" value="5-3_exonuclease_C_sf"/>
</dbReference>
<dbReference type="Gene3D" id="3.40.50.1010">
    <property type="entry name" value="5'-nuclease"/>
    <property type="match status" value="1"/>
</dbReference>
<comment type="function">
    <text evidence="16">Putative 5'-&gt;3' double-stranded DNA exonuclease which may also contain a cryptic 3'-&gt;5' double-stranded DNA exonuclease activity. May be involved in DNA mismatch repair (MMR).</text>
</comment>
<evidence type="ECO:0000256" key="1">
    <source>
        <dbReference type="ARBA" id="ARBA00001946"/>
    </source>
</evidence>
<evidence type="ECO:0000256" key="8">
    <source>
        <dbReference type="ARBA" id="ARBA00022769"/>
    </source>
</evidence>
<organism evidence="20 21">
    <name type="scientific">Vanilla planifolia</name>
    <name type="common">Vanilla</name>
    <dbReference type="NCBI Taxonomy" id="51239"/>
    <lineage>
        <taxon>Eukaryota</taxon>
        <taxon>Viridiplantae</taxon>
        <taxon>Streptophyta</taxon>
        <taxon>Embryophyta</taxon>
        <taxon>Tracheophyta</taxon>
        <taxon>Spermatophyta</taxon>
        <taxon>Magnoliopsida</taxon>
        <taxon>Liliopsida</taxon>
        <taxon>Asparagales</taxon>
        <taxon>Orchidaceae</taxon>
        <taxon>Vanilloideae</taxon>
        <taxon>Vanilleae</taxon>
        <taxon>Vanilla</taxon>
    </lineage>
</organism>
<evidence type="ECO:0000256" key="9">
    <source>
        <dbReference type="ARBA" id="ARBA00022801"/>
    </source>
</evidence>
<feature type="compositionally biased region" description="Polar residues" evidence="17">
    <location>
        <begin position="583"/>
        <end position="604"/>
    </location>
</feature>
<proteinExistence type="inferred from homology"/>
<keyword evidence="5" id="KW-0540">Nuclease</keyword>
<dbReference type="Proteomes" id="UP000636800">
    <property type="component" value="Unassembled WGS sequence"/>
</dbReference>
<comment type="similarity">
    <text evidence="3">Belongs to the XPG/RAD2 endonuclease family. EXO1 subfamily.</text>
</comment>
<dbReference type="EMBL" id="JADCNL010000009">
    <property type="protein sequence ID" value="KAG0466212.1"/>
    <property type="molecule type" value="Genomic_DNA"/>
</dbReference>
<dbReference type="FunFam" id="3.40.50.1010:FF:000002">
    <property type="entry name" value="Exonuclease 1, putative"/>
    <property type="match status" value="1"/>
</dbReference>
<keyword evidence="6" id="KW-0479">Metal-binding</keyword>
<keyword evidence="12" id="KW-0267">Excision nuclease</keyword>
<keyword evidence="14" id="KW-0234">DNA repair</keyword>
<dbReference type="GO" id="GO:0006281">
    <property type="term" value="P:DNA repair"/>
    <property type="evidence" value="ECO:0007669"/>
    <property type="project" value="UniProtKB-KW"/>
</dbReference>
<evidence type="ECO:0000259" key="19">
    <source>
        <dbReference type="SMART" id="SM00485"/>
    </source>
</evidence>
<dbReference type="SMART" id="SM00279">
    <property type="entry name" value="HhH2"/>
    <property type="match status" value="1"/>
</dbReference>
<dbReference type="SUPFAM" id="SSF88723">
    <property type="entry name" value="PIN domain-like"/>
    <property type="match status" value="1"/>
</dbReference>
<dbReference type="GO" id="GO:0017108">
    <property type="term" value="F:5'-flap endonuclease activity"/>
    <property type="evidence" value="ECO:0007669"/>
    <property type="project" value="TreeGrafter"/>
</dbReference>
<dbReference type="PANTHER" id="PTHR11081">
    <property type="entry name" value="FLAP ENDONUCLEASE FAMILY MEMBER"/>
    <property type="match status" value="1"/>
</dbReference>
<evidence type="ECO:0000256" key="13">
    <source>
        <dbReference type="ARBA" id="ARBA00023125"/>
    </source>
</evidence>
<comment type="cofactor">
    <cofactor evidence="1">
        <name>Mg(2+)</name>
        <dbReference type="ChEBI" id="CHEBI:18420"/>
    </cofactor>
</comment>
<accession>A0A835QED7</accession>
<evidence type="ECO:0000256" key="11">
    <source>
        <dbReference type="ARBA" id="ARBA00022842"/>
    </source>
</evidence>
<keyword evidence="13" id="KW-0238">DNA-binding</keyword>
<feature type="domain" description="XPG-I" evidence="18">
    <location>
        <begin position="212"/>
        <end position="278"/>
    </location>
</feature>
<dbReference type="CDD" id="cd09908">
    <property type="entry name" value="H3TH_EXO1"/>
    <property type="match status" value="1"/>
</dbReference>
<gene>
    <name evidence="20" type="ORF">HPP92_017792</name>
</gene>
<keyword evidence="10" id="KW-0269">Exonuclease</keyword>
<dbReference type="CDD" id="cd09857">
    <property type="entry name" value="PIN_EXO1"/>
    <property type="match status" value="1"/>
</dbReference>
<evidence type="ECO:0000256" key="7">
    <source>
        <dbReference type="ARBA" id="ARBA00022763"/>
    </source>
</evidence>
<dbReference type="PANTHER" id="PTHR11081:SF65">
    <property type="entry name" value="DNA DAMAGE-INDUCIBLE PROTEIN DIN7-RELATED"/>
    <property type="match status" value="1"/>
</dbReference>
<feature type="region of interest" description="Disordered" evidence="17">
    <location>
        <begin position="20"/>
        <end position="40"/>
    </location>
</feature>